<comment type="caution">
    <text evidence="1">The sequence shown here is derived from an EMBL/GenBank/DDBJ whole genome shotgun (WGS) entry which is preliminary data.</text>
</comment>
<proteinExistence type="predicted"/>
<dbReference type="EMBL" id="MXAL01000022">
    <property type="protein sequence ID" value="OWF31813.1"/>
    <property type="molecule type" value="Genomic_DNA"/>
</dbReference>
<protein>
    <submittedName>
        <fullName evidence="1">Uncharacterized protein</fullName>
    </submittedName>
</protein>
<evidence type="ECO:0000313" key="2">
    <source>
        <dbReference type="Proteomes" id="UP000196649"/>
    </source>
</evidence>
<organism evidence="1 2">
    <name type="scientific">Companilactobacillus kimchii</name>
    <dbReference type="NCBI Taxonomy" id="2801452"/>
    <lineage>
        <taxon>Bacteria</taxon>
        <taxon>Bacillati</taxon>
        <taxon>Bacillota</taxon>
        <taxon>Bacilli</taxon>
        <taxon>Lactobacillales</taxon>
        <taxon>Lactobacillaceae</taxon>
        <taxon>Companilactobacillus</taxon>
    </lineage>
</organism>
<evidence type="ECO:0000313" key="1">
    <source>
        <dbReference type="EMBL" id="OWF31813.1"/>
    </source>
</evidence>
<dbReference type="RefSeq" id="WP_054643361.1">
    <property type="nucleotide sequence ID" value="NZ_LNUB01000005.1"/>
</dbReference>
<sequence>MNEQIQSILSDNLKNKQLIDLIINMVDTTQCLSSESKVTAIFTLLDQDGLNSIQDNLMNVSLSINDVNAEISDLLEAINND</sequence>
<gene>
    <name evidence="1" type="ORF">LKACC12383_02679</name>
</gene>
<dbReference type="AlphaFoldDB" id="A0A210P5Q5"/>
<reference evidence="1 2" key="1">
    <citation type="submission" date="2017-03" db="EMBL/GenBank/DDBJ databases">
        <title>Genome sequence of Lactobacillus kimchii KACC 12383.</title>
        <authorList>
            <person name="Chun J."/>
        </authorList>
    </citation>
    <scope>NUCLEOTIDE SEQUENCE [LARGE SCALE GENOMIC DNA]</scope>
    <source>
        <strain evidence="1 2">KACC 12383</strain>
    </source>
</reference>
<name>A0A210P5Q5_9LACO</name>
<dbReference type="Proteomes" id="UP000196649">
    <property type="component" value="Unassembled WGS sequence"/>
</dbReference>
<accession>A0A210P5Q5</accession>